<evidence type="ECO:0000259" key="12">
    <source>
        <dbReference type="PROSITE" id="PS51826"/>
    </source>
</evidence>
<dbReference type="EC" id="2.3.1.-" evidence="9"/>
<dbReference type="CDD" id="cd06849">
    <property type="entry name" value="lipoyl_domain"/>
    <property type="match status" value="1"/>
</dbReference>
<dbReference type="InterPro" id="IPR001078">
    <property type="entry name" value="2-oxoacid_DH_actylTfrase"/>
</dbReference>
<dbReference type="eggNOG" id="KOG0558">
    <property type="taxonomic scope" value="Eukaryota"/>
</dbReference>
<evidence type="ECO:0000256" key="3">
    <source>
        <dbReference type="ARBA" id="ARBA00007317"/>
    </source>
</evidence>
<feature type="region of interest" description="Disordered" evidence="10">
    <location>
        <begin position="222"/>
        <end position="242"/>
    </location>
</feature>
<dbReference type="InterPro" id="IPR003016">
    <property type="entry name" value="2-oxoA_DH_lipoyl-BS"/>
</dbReference>
<reference evidence="14" key="1">
    <citation type="journal article" date="2013" name="Nature">
        <title>Pan genome of the phytoplankton Emiliania underpins its global distribution.</title>
        <authorList>
            <person name="Read B.A."/>
            <person name="Kegel J."/>
            <person name="Klute M.J."/>
            <person name="Kuo A."/>
            <person name="Lefebvre S.C."/>
            <person name="Maumus F."/>
            <person name="Mayer C."/>
            <person name="Miller J."/>
            <person name="Monier A."/>
            <person name="Salamov A."/>
            <person name="Young J."/>
            <person name="Aguilar M."/>
            <person name="Claverie J.M."/>
            <person name="Frickenhaus S."/>
            <person name="Gonzalez K."/>
            <person name="Herman E.K."/>
            <person name="Lin Y.C."/>
            <person name="Napier J."/>
            <person name="Ogata H."/>
            <person name="Sarno A.F."/>
            <person name="Shmutz J."/>
            <person name="Schroeder D."/>
            <person name="de Vargas C."/>
            <person name="Verret F."/>
            <person name="von Dassow P."/>
            <person name="Valentin K."/>
            <person name="Van de Peer Y."/>
            <person name="Wheeler G."/>
            <person name="Dacks J.B."/>
            <person name="Delwiche C.F."/>
            <person name="Dyhrman S.T."/>
            <person name="Glockner G."/>
            <person name="John U."/>
            <person name="Richards T."/>
            <person name="Worden A.Z."/>
            <person name="Zhang X."/>
            <person name="Grigoriev I.V."/>
            <person name="Allen A.E."/>
            <person name="Bidle K."/>
            <person name="Borodovsky M."/>
            <person name="Bowler C."/>
            <person name="Brownlee C."/>
            <person name="Cock J.M."/>
            <person name="Elias M."/>
            <person name="Gladyshev V.N."/>
            <person name="Groth M."/>
            <person name="Guda C."/>
            <person name="Hadaegh A."/>
            <person name="Iglesias-Rodriguez M.D."/>
            <person name="Jenkins J."/>
            <person name="Jones B.M."/>
            <person name="Lawson T."/>
            <person name="Leese F."/>
            <person name="Lindquist E."/>
            <person name="Lobanov A."/>
            <person name="Lomsadze A."/>
            <person name="Malik S.B."/>
            <person name="Marsh M.E."/>
            <person name="Mackinder L."/>
            <person name="Mock T."/>
            <person name="Mueller-Roeber B."/>
            <person name="Pagarete A."/>
            <person name="Parker M."/>
            <person name="Probert I."/>
            <person name="Quesneville H."/>
            <person name="Raines C."/>
            <person name="Rensing S.A."/>
            <person name="Riano-Pachon D.M."/>
            <person name="Richier S."/>
            <person name="Rokitta S."/>
            <person name="Shiraiwa Y."/>
            <person name="Soanes D.M."/>
            <person name="van der Giezen M."/>
            <person name="Wahlund T.M."/>
            <person name="Williams B."/>
            <person name="Wilson W."/>
            <person name="Wolfe G."/>
            <person name="Wurch L.L."/>
        </authorList>
    </citation>
    <scope>NUCLEOTIDE SEQUENCE</scope>
</reference>
<proteinExistence type="inferred from homology"/>
<comment type="cofactor">
    <cofactor evidence="1 9">
        <name>(R)-lipoate</name>
        <dbReference type="ChEBI" id="CHEBI:83088"/>
    </cofactor>
</comment>
<dbReference type="PROSITE" id="PS50968">
    <property type="entry name" value="BIOTINYL_LIPOYL"/>
    <property type="match status" value="1"/>
</dbReference>
<dbReference type="STRING" id="2903.R1ETV9"/>
<dbReference type="PaxDb" id="2903-EOD30020"/>
<evidence type="ECO:0000256" key="7">
    <source>
        <dbReference type="ARBA" id="ARBA00023128"/>
    </source>
</evidence>
<dbReference type="Gene3D" id="3.30.559.10">
    <property type="entry name" value="Chloramphenicol acetyltransferase-like domain"/>
    <property type="match status" value="1"/>
</dbReference>
<dbReference type="EnsemblProtists" id="EOD30020">
    <property type="protein sequence ID" value="EOD30020"/>
    <property type="gene ID" value="EMIHUDRAFT_426762"/>
</dbReference>
<dbReference type="Gene3D" id="2.40.50.100">
    <property type="match status" value="1"/>
</dbReference>
<dbReference type="GO" id="GO:0016407">
    <property type="term" value="F:acetyltransferase activity"/>
    <property type="evidence" value="ECO:0007669"/>
    <property type="project" value="TreeGrafter"/>
</dbReference>
<evidence type="ECO:0000256" key="1">
    <source>
        <dbReference type="ARBA" id="ARBA00001938"/>
    </source>
</evidence>
<organism evidence="13 14">
    <name type="scientific">Emiliania huxleyi (strain CCMP1516)</name>
    <dbReference type="NCBI Taxonomy" id="280463"/>
    <lineage>
        <taxon>Eukaryota</taxon>
        <taxon>Haptista</taxon>
        <taxon>Haptophyta</taxon>
        <taxon>Prymnesiophyceae</taxon>
        <taxon>Isochrysidales</taxon>
        <taxon>Noelaerhabdaceae</taxon>
        <taxon>Emiliania</taxon>
    </lineage>
</organism>
<comment type="subcellular location">
    <subcellularLocation>
        <location evidence="2">Mitochondrion matrix</location>
    </subcellularLocation>
</comment>
<feature type="compositionally biased region" description="Low complexity" evidence="10">
    <location>
        <begin position="134"/>
        <end position="171"/>
    </location>
</feature>
<dbReference type="AlphaFoldDB" id="A0A0D3K2N5"/>
<accession>A0A0D3K2N5</accession>
<dbReference type="KEGG" id="ehx:EMIHUDRAFT_426762"/>
<dbReference type="InterPro" id="IPR023213">
    <property type="entry name" value="CAT-like_dom_sf"/>
</dbReference>
<evidence type="ECO:0000256" key="6">
    <source>
        <dbReference type="ARBA" id="ARBA00022946"/>
    </source>
</evidence>
<dbReference type="InterPro" id="IPR050743">
    <property type="entry name" value="2-oxoacid_DH_E2_comp"/>
</dbReference>
<dbReference type="PANTHER" id="PTHR43178:SF5">
    <property type="entry name" value="LIPOAMIDE ACYLTRANSFERASE COMPONENT OF BRANCHED-CHAIN ALPHA-KETO ACID DEHYDROGENASE COMPLEX, MITOCHONDRIAL"/>
    <property type="match status" value="1"/>
</dbReference>
<dbReference type="SUPFAM" id="SSF51230">
    <property type="entry name" value="Single hybrid motif"/>
    <property type="match status" value="1"/>
</dbReference>
<keyword evidence="5 9" id="KW-0450">Lipoyl</keyword>
<dbReference type="FunFam" id="2.40.50.100:FF:000013">
    <property type="entry name" value="Dihydrolipoamide acetyltransferase component of pyruvate dehydrogenase complex"/>
    <property type="match status" value="1"/>
</dbReference>
<dbReference type="SUPFAM" id="SSF52777">
    <property type="entry name" value="CoA-dependent acyltransferases"/>
    <property type="match status" value="1"/>
</dbReference>
<dbReference type="Pfam" id="PF02817">
    <property type="entry name" value="E3_binding"/>
    <property type="match status" value="1"/>
</dbReference>
<keyword evidence="14" id="KW-1185">Reference proteome</keyword>
<evidence type="ECO:0000256" key="5">
    <source>
        <dbReference type="ARBA" id="ARBA00022823"/>
    </source>
</evidence>
<dbReference type="HOGENOM" id="CLU_016733_10_0_1"/>
<evidence type="ECO:0000313" key="13">
    <source>
        <dbReference type="EnsemblProtists" id="EOD30020"/>
    </source>
</evidence>
<dbReference type="SUPFAM" id="SSF47005">
    <property type="entry name" value="Peripheral subunit-binding domain of 2-oxo acid dehydrogenase complex"/>
    <property type="match status" value="1"/>
</dbReference>
<evidence type="ECO:0000256" key="4">
    <source>
        <dbReference type="ARBA" id="ARBA00022679"/>
    </source>
</evidence>
<feature type="domain" description="Lipoyl-binding" evidence="11">
    <location>
        <begin position="49"/>
        <end position="125"/>
    </location>
</feature>
<dbReference type="InterPro" id="IPR004167">
    <property type="entry name" value="PSBD"/>
</dbReference>
<dbReference type="RefSeq" id="XP_005782449.1">
    <property type="nucleotide sequence ID" value="XM_005782392.1"/>
</dbReference>
<feature type="domain" description="Peripheral subunit-binding (PSBD)" evidence="12">
    <location>
        <begin position="177"/>
        <end position="214"/>
    </location>
</feature>
<evidence type="ECO:0000256" key="2">
    <source>
        <dbReference type="ARBA" id="ARBA00004305"/>
    </source>
</evidence>
<keyword evidence="8 9" id="KW-0012">Acyltransferase</keyword>
<dbReference type="Pfam" id="PF00198">
    <property type="entry name" value="2-oxoacid_dh"/>
    <property type="match status" value="1"/>
</dbReference>
<reference evidence="13" key="2">
    <citation type="submission" date="2024-10" db="UniProtKB">
        <authorList>
            <consortium name="EnsemblProtists"/>
        </authorList>
    </citation>
    <scope>IDENTIFICATION</scope>
</reference>
<dbReference type="OMA" id="MPFCIKA"/>
<dbReference type="PROSITE" id="PS00189">
    <property type="entry name" value="LIPOYL"/>
    <property type="match status" value="1"/>
</dbReference>
<dbReference type="GeneID" id="17275294"/>
<evidence type="ECO:0000256" key="10">
    <source>
        <dbReference type="SAM" id="MobiDB-lite"/>
    </source>
</evidence>
<name>A0A0D3K2N5_EMIH1</name>
<sequence>MLRRLAARSAPLARASAVRAARPPHALRLAAAPLSRSFVSTAAAAAPSSAQPFMLADIGEGIAEVEVLQWFVKPGDTVDQFDRICEVQSDKATVEISSPYVGTIESLEYEVGSIAKVGTPLLHISVDGAGGDAGAEPEQPAPPVAAAAAAPLPVSEPAPAAGATAAAASPAGDRKVLSTPATRALAKRHKLDLGTVTPTGRGGRVTKQDVLLVLNGSAPVQPAGAAAAAPQPQPAAPSAAAEDRAVPIRGIRKAMFAQMTAANAVPHFNFCDEVRMDALMEVRQQLKQVALDKGLGKFTLMPLIVKATSLALAEFPELNASISEAGSELLVKGSHNIGVAMDTPHGLLVPNIKDVGSLTLLQVAQELSRLQADAAAGKLSIPDLKGGTFTLSNIGNLGGTYTGPVINLPEIAIAGLGKTRPVPRYDEAGALVRQSIMQVSWSADHRVVDGAMMARFSNAWIGYLEKPATMLLTL</sequence>
<feature type="region of interest" description="Disordered" evidence="10">
    <location>
        <begin position="128"/>
        <end position="183"/>
    </location>
</feature>
<dbReference type="GO" id="GO:0005759">
    <property type="term" value="C:mitochondrial matrix"/>
    <property type="evidence" value="ECO:0007669"/>
    <property type="project" value="UniProtKB-SubCell"/>
</dbReference>
<evidence type="ECO:0000256" key="9">
    <source>
        <dbReference type="RuleBase" id="RU003423"/>
    </source>
</evidence>
<dbReference type="Proteomes" id="UP000013827">
    <property type="component" value="Unassembled WGS sequence"/>
</dbReference>
<evidence type="ECO:0000259" key="11">
    <source>
        <dbReference type="PROSITE" id="PS50968"/>
    </source>
</evidence>
<evidence type="ECO:0000313" key="14">
    <source>
        <dbReference type="Proteomes" id="UP000013827"/>
    </source>
</evidence>
<comment type="similarity">
    <text evidence="3 9">Belongs to the 2-oxoacid dehydrogenase family.</text>
</comment>
<feature type="compositionally biased region" description="Low complexity" evidence="10">
    <location>
        <begin position="222"/>
        <end position="240"/>
    </location>
</feature>
<dbReference type="PROSITE" id="PS51826">
    <property type="entry name" value="PSBD"/>
    <property type="match status" value="1"/>
</dbReference>
<dbReference type="Pfam" id="PF00364">
    <property type="entry name" value="Biotin_lipoyl"/>
    <property type="match status" value="1"/>
</dbReference>
<protein>
    <recommendedName>
        <fullName evidence="9">Dihydrolipoamide acetyltransferase component of pyruvate dehydrogenase complex</fullName>
        <ecNumber evidence="9">2.3.1.-</ecNumber>
    </recommendedName>
</protein>
<keyword evidence="7" id="KW-0496">Mitochondrion</keyword>
<dbReference type="GO" id="GO:0031405">
    <property type="term" value="F:lipoic acid binding"/>
    <property type="evidence" value="ECO:0007669"/>
    <property type="project" value="TreeGrafter"/>
</dbReference>
<dbReference type="InterPro" id="IPR036625">
    <property type="entry name" value="E3-bd_dom_sf"/>
</dbReference>
<dbReference type="PANTHER" id="PTHR43178">
    <property type="entry name" value="DIHYDROLIPOAMIDE ACETYLTRANSFERASE COMPONENT OF PYRUVATE DEHYDROGENASE COMPLEX"/>
    <property type="match status" value="1"/>
</dbReference>
<keyword evidence="6" id="KW-0809">Transit peptide</keyword>
<dbReference type="Gene3D" id="4.10.320.10">
    <property type="entry name" value="E3-binding domain"/>
    <property type="match status" value="1"/>
</dbReference>
<dbReference type="InterPro" id="IPR000089">
    <property type="entry name" value="Biotin_lipoyl"/>
</dbReference>
<dbReference type="InterPro" id="IPR011053">
    <property type="entry name" value="Single_hybrid_motif"/>
</dbReference>
<keyword evidence="4 9" id="KW-0808">Transferase</keyword>
<dbReference type="FunFam" id="3.30.559.10:FF:000027">
    <property type="entry name" value="Dihydrolipoamide acetyltransferase component of pyruvate dehydrogenase complex"/>
    <property type="match status" value="1"/>
</dbReference>
<evidence type="ECO:0000256" key="8">
    <source>
        <dbReference type="ARBA" id="ARBA00023315"/>
    </source>
</evidence>